<proteinExistence type="predicted"/>
<reference evidence="2 3" key="1">
    <citation type="journal article" date="2010" name="Science">
        <title>Genomic comparison of the ants Camponotus floridanus and Harpegnathos saltator.</title>
        <authorList>
            <person name="Bonasio R."/>
            <person name="Zhang G."/>
            <person name="Ye C."/>
            <person name="Mutti N.S."/>
            <person name="Fang X."/>
            <person name="Qin N."/>
            <person name="Donahue G."/>
            <person name="Yang P."/>
            <person name="Li Q."/>
            <person name="Li C."/>
            <person name="Zhang P."/>
            <person name="Huang Z."/>
            <person name="Berger S.L."/>
            <person name="Reinberg D."/>
            <person name="Wang J."/>
            <person name="Liebig J."/>
        </authorList>
    </citation>
    <scope>NUCLEOTIDE SEQUENCE [LARGE SCALE GENOMIC DNA]</scope>
    <source>
        <strain evidence="2 3">R22 G/1</strain>
    </source>
</reference>
<feature type="region of interest" description="Disordered" evidence="1">
    <location>
        <begin position="126"/>
        <end position="202"/>
    </location>
</feature>
<feature type="region of interest" description="Disordered" evidence="1">
    <location>
        <begin position="64"/>
        <end position="107"/>
    </location>
</feature>
<evidence type="ECO:0008006" key="4">
    <source>
        <dbReference type="Google" id="ProtNLM"/>
    </source>
</evidence>
<evidence type="ECO:0000256" key="1">
    <source>
        <dbReference type="SAM" id="MobiDB-lite"/>
    </source>
</evidence>
<evidence type="ECO:0000313" key="3">
    <source>
        <dbReference type="Proteomes" id="UP000008237"/>
    </source>
</evidence>
<dbReference type="Proteomes" id="UP000008237">
    <property type="component" value="Unassembled WGS sequence"/>
</dbReference>
<organism evidence="3">
    <name type="scientific">Harpegnathos saltator</name>
    <name type="common">Jerdon's jumping ant</name>
    <dbReference type="NCBI Taxonomy" id="610380"/>
    <lineage>
        <taxon>Eukaryota</taxon>
        <taxon>Metazoa</taxon>
        <taxon>Ecdysozoa</taxon>
        <taxon>Arthropoda</taxon>
        <taxon>Hexapoda</taxon>
        <taxon>Insecta</taxon>
        <taxon>Pterygota</taxon>
        <taxon>Neoptera</taxon>
        <taxon>Endopterygota</taxon>
        <taxon>Hymenoptera</taxon>
        <taxon>Apocrita</taxon>
        <taxon>Aculeata</taxon>
        <taxon>Formicoidea</taxon>
        <taxon>Formicidae</taxon>
        <taxon>Ponerinae</taxon>
        <taxon>Ponerini</taxon>
        <taxon>Harpegnathos</taxon>
    </lineage>
</organism>
<dbReference type="AlphaFoldDB" id="E2BL52"/>
<protein>
    <recommendedName>
        <fullName evidence="4">Neurobeachin</fullName>
    </recommendedName>
</protein>
<sequence>MADLKSPPFSDIKRPEEVVAMAMNDSLKFAVLIGLIEVGQVSNREVVNTVLHLVSSMQEQRAAHVDTALSARERSGASSERARRRRGPRRDAVSPPPPPPPLGQVSNREVVNTVLHLVSSMQEQRAAHVDTALSARERSGASSERARRRRGPRRDAVSPPPPPPRRPRPVKLAADRARENRADDDGGRRALDGSLFPEAKSRLDPRSRAPDVFFLRFSCPPPPRCSSRSLQRATRQQLASESTVYGTPSARPLALSLSHLLPNCHRLRARIRTRRRRATVLGAWDLRNNNLHSSPKWCGAGNTFACGTR</sequence>
<name>E2BL52_HARSA</name>
<dbReference type="InParanoid" id="E2BL52"/>
<feature type="compositionally biased region" description="Basic and acidic residues" evidence="1">
    <location>
        <begin position="173"/>
        <end position="191"/>
    </location>
</feature>
<dbReference type="OrthoDB" id="26681at2759"/>
<evidence type="ECO:0000313" key="2">
    <source>
        <dbReference type="EMBL" id="EFN83570.1"/>
    </source>
</evidence>
<accession>E2BL52</accession>
<dbReference type="EMBL" id="GL448943">
    <property type="protein sequence ID" value="EFN83570.1"/>
    <property type="molecule type" value="Genomic_DNA"/>
</dbReference>
<gene>
    <name evidence="2" type="ORF">EAI_05319</name>
</gene>
<keyword evidence="3" id="KW-1185">Reference proteome</keyword>